<keyword evidence="1" id="KW-1133">Transmembrane helix</keyword>
<proteinExistence type="predicted"/>
<evidence type="ECO:0000313" key="2">
    <source>
        <dbReference type="EMBL" id="MFC7142124.1"/>
    </source>
</evidence>
<evidence type="ECO:0000313" key="3">
    <source>
        <dbReference type="Proteomes" id="UP001596432"/>
    </source>
</evidence>
<dbReference type="AlphaFoldDB" id="A0ABD5Y474"/>
<reference evidence="2 3" key="1">
    <citation type="journal article" date="2019" name="Int. J. Syst. Evol. Microbiol.">
        <title>The Global Catalogue of Microorganisms (GCM) 10K type strain sequencing project: providing services to taxonomists for standard genome sequencing and annotation.</title>
        <authorList>
            <consortium name="The Broad Institute Genomics Platform"/>
            <consortium name="The Broad Institute Genome Sequencing Center for Infectious Disease"/>
            <person name="Wu L."/>
            <person name="Ma J."/>
        </authorList>
    </citation>
    <scope>NUCLEOTIDE SEQUENCE [LARGE SCALE GENOMIC DNA]</scope>
    <source>
        <strain evidence="2 3">XZYJT29</strain>
    </source>
</reference>
<dbReference type="RefSeq" id="WP_274323198.1">
    <property type="nucleotide sequence ID" value="NZ_CP118158.1"/>
</dbReference>
<sequence>MRDLLGDVFAPTRYNVAAAVAVAGLLLVAYVLVPHPYVQYGAWLVIFTVWMVWFVYLGVDRIYGIDS</sequence>
<evidence type="ECO:0000256" key="1">
    <source>
        <dbReference type="SAM" id="Phobius"/>
    </source>
</evidence>
<feature type="transmembrane region" description="Helical" evidence="1">
    <location>
        <begin position="39"/>
        <end position="59"/>
    </location>
</feature>
<accession>A0ABD5Y474</accession>
<keyword evidence="3" id="KW-1185">Reference proteome</keyword>
<gene>
    <name evidence="2" type="ORF">ACFQMA_20090</name>
</gene>
<keyword evidence="1" id="KW-0812">Transmembrane</keyword>
<dbReference type="EMBL" id="JBHTAS010000001">
    <property type="protein sequence ID" value="MFC7142124.1"/>
    <property type="molecule type" value="Genomic_DNA"/>
</dbReference>
<feature type="transmembrane region" description="Helical" evidence="1">
    <location>
        <begin position="12"/>
        <end position="33"/>
    </location>
</feature>
<keyword evidence="1" id="KW-0472">Membrane</keyword>
<organism evidence="2 3">
    <name type="scientific">Halosimplex aquaticum</name>
    <dbReference type="NCBI Taxonomy" id="3026162"/>
    <lineage>
        <taxon>Archaea</taxon>
        <taxon>Methanobacteriati</taxon>
        <taxon>Methanobacteriota</taxon>
        <taxon>Stenosarchaea group</taxon>
        <taxon>Halobacteria</taxon>
        <taxon>Halobacteriales</taxon>
        <taxon>Haloarculaceae</taxon>
        <taxon>Halosimplex</taxon>
    </lineage>
</organism>
<dbReference type="GeneID" id="78822458"/>
<dbReference type="Proteomes" id="UP001596432">
    <property type="component" value="Unassembled WGS sequence"/>
</dbReference>
<name>A0ABD5Y474_9EURY</name>
<comment type="caution">
    <text evidence="2">The sequence shown here is derived from an EMBL/GenBank/DDBJ whole genome shotgun (WGS) entry which is preliminary data.</text>
</comment>
<protein>
    <submittedName>
        <fullName evidence="2">Uncharacterized protein</fullName>
    </submittedName>
</protein>